<evidence type="ECO:0000313" key="2">
    <source>
        <dbReference type="WBParaSite" id="PEQ_0000892901-mRNA-1"/>
    </source>
</evidence>
<dbReference type="WBParaSite" id="PEQ_0000892901-mRNA-1">
    <property type="protein sequence ID" value="PEQ_0000892901-mRNA-1"/>
    <property type="gene ID" value="PEQ_0000892901"/>
</dbReference>
<accession>A0A914RVP9</accession>
<evidence type="ECO:0000313" key="1">
    <source>
        <dbReference type="Proteomes" id="UP000887564"/>
    </source>
</evidence>
<protein>
    <submittedName>
        <fullName evidence="2">Uncharacterized protein</fullName>
    </submittedName>
</protein>
<name>A0A914RVP9_PAREQ</name>
<sequence length="95" mass="11338">MLDDTTFAIVQRHYGEGSFAALPERRMLLSSEERVRFNSHLDMLHRDEDKKRFVIESLFELVERADERRFGNKETVQRSDFGEKAYRYFNEVNGC</sequence>
<proteinExistence type="predicted"/>
<dbReference type="Proteomes" id="UP000887564">
    <property type="component" value="Unplaced"/>
</dbReference>
<reference evidence="2" key="1">
    <citation type="submission" date="2022-11" db="UniProtKB">
        <authorList>
            <consortium name="WormBaseParasite"/>
        </authorList>
    </citation>
    <scope>IDENTIFICATION</scope>
</reference>
<dbReference type="AlphaFoldDB" id="A0A914RVP9"/>
<organism evidence="1 2">
    <name type="scientific">Parascaris equorum</name>
    <name type="common">Equine roundworm</name>
    <dbReference type="NCBI Taxonomy" id="6256"/>
    <lineage>
        <taxon>Eukaryota</taxon>
        <taxon>Metazoa</taxon>
        <taxon>Ecdysozoa</taxon>
        <taxon>Nematoda</taxon>
        <taxon>Chromadorea</taxon>
        <taxon>Rhabditida</taxon>
        <taxon>Spirurina</taxon>
        <taxon>Ascaridomorpha</taxon>
        <taxon>Ascaridoidea</taxon>
        <taxon>Ascarididae</taxon>
        <taxon>Parascaris</taxon>
    </lineage>
</organism>
<keyword evidence="1" id="KW-1185">Reference proteome</keyword>